<evidence type="ECO:0000256" key="2">
    <source>
        <dbReference type="ARBA" id="ARBA00007299"/>
    </source>
</evidence>
<evidence type="ECO:0000256" key="1">
    <source>
        <dbReference type="ARBA" id="ARBA00004123"/>
    </source>
</evidence>
<evidence type="ECO:0000256" key="4">
    <source>
        <dbReference type="ARBA" id="ARBA00022705"/>
    </source>
</evidence>
<dbReference type="EMBL" id="CP017623">
    <property type="protein sequence ID" value="AOW26396.1"/>
    <property type="molecule type" value="Genomic_DNA"/>
</dbReference>
<dbReference type="InParanoid" id="A0A1D8PE62"/>
<dbReference type="Pfam" id="PF04042">
    <property type="entry name" value="DNA_pol_E_B"/>
    <property type="match status" value="1"/>
</dbReference>
<proteinExistence type="inferred from homology"/>
<dbReference type="STRING" id="237561.A0A1D8PE62"/>
<name>A0A1D8PE62_CANAL</name>
<reference evidence="10 11" key="1">
    <citation type="journal article" date="2004" name="Proc. Natl. Acad. Sci. U.S.A.">
        <title>The diploid genome sequence of Candida albicans.</title>
        <authorList>
            <person name="Jones T."/>
            <person name="Federspiel N.A."/>
            <person name="Chibana H."/>
            <person name="Dungan J."/>
            <person name="Kalman S."/>
            <person name="Magee B.B."/>
            <person name="Newport G."/>
            <person name="Thorstenson Y.R."/>
            <person name="Agabian N."/>
            <person name="Magee P.T."/>
            <person name="Davis R.W."/>
            <person name="Scherer S."/>
        </authorList>
    </citation>
    <scope>NUCLEOTIDE SEQUENCE [LARGE SCALE GENOMIC DNA]</scope>
    <source>
        <strain evidence="11">SC5314 / ATCC MYA-2876</strain>
    </source>
</reference>
<dbReference type="PANTHER" id="PTHR23061:SF12">
    <property type="entry name" value="DNA POLYMERASE ALPHA SUBUNIT B"/>
    <property type="match status" value="1"/>
</dbReference>
<evidence type="ECO:0000256" key="3">
    <source>
        <dbReference type="ARBA" id="ARBA00018596"/>
    </source>
</evidence>
<dbReference type="SMR" id="A0A1D8PE62"/>
<dbReference type="RefSeq" id="XP_711738.2">
    <property type="nucleotide sequence ID" value="XM_706646.2"/>
</dbReference>
<dbReference type="AlphaFoldDB" id="A0A1D8PE62"/>
<evidence type="ECO:0000313" key="10">
    <source>
        <dbReference type="EMBL" id="AOW26396.1"/>
    </source>
</evidence>
<evidence type="ECO:0000313" key="11">
    <source>
        <dbReference type="Proteomes" id="UP000000559"/>
    </source>
</evidence>
<dbReference type="Gene3D" id="3.60.21.60">
    <property type="match status" value="2"/>
</dbReference>
<feature type="domain" description="DNA polymerase alpha/delta/epsilon subunit B" evidence="7">
    <location>
        <begin position="353"/>
        <end position="596"/>
    </location>
</feature>
<organism evidence="10 11">
    <name type="scientific">Candida albicans (strain SC5314 / ATCC MYA-2876)</name>
    <name type="common">Yeast</name>
    <dbReference type="NCBI Taxonomy" id="237561"/>
    <lineage>
        <taxon>Eukaryota</taxon>
        <taxon>Fungi</taxon>
        <taxon>Dikarya</taxon>
        <taxon>Ascomycota</taxon>
        <taxon>Saccharomycotina</taxon>
        <taxon>Pichiomycetes</taxon>
        <taxon>Debaryomycetaceae</taxon>
        <taxon>Candida/Lodderomyces clade</taxon>
        <taxon>Candida</taxon>
    </lineage>
</organism>
<dbReference type="InterPro" id="IPR007185">
    <property type="entry name" value="DNA_pol_a/d/e_bsu"/>
</dbReference>
<dbReference type="GO" id="GO:0005658">
    <property type="term" value="C:alpha DNA polymerase:primase complex"/>
    <property type="evidence" value="ECO:0000318"/>
    <property type="project" value="GO_Central"/>
</dbReference>
<protein>
    <recommendedName>
        <fullName evidence="3 6">DNA polymerase alpha subunit B</fullName>
    </recommendedName>
</protein>
<dbReference type="Pfam" id="PF22062">
    <property type="entry name" value="OB_DPOA2"/>
    <property type="match status" value="1"/>
</dbReference>
<dbReference type="eggNOG" id="KOG1625">
    <property type="taxonomic scope" value="Eukaryota"/>
</dbReference>
<dbReference type="GO" id="GO:0006270">
    <property type="term" value="P:DNA replication initiation"/>
    <property type="evidence" value="ECO:0000318"/>
    <property type="project" value="GO_Central"/>
</dbReference>
<evidence type="ECO:0000259" key="8">
    <source>
        <dbReference type="Pfam" id="PF22062"/>
    </source>
</evidence>
<dbReference type="PANTHER" id="PTHR23061">
    <property type="entry name" value="DNA POLYMERASE 2 ALPHA 70 KDA SUBUNIT"/>
    <property type="match status" value="1"/>
</dbReference>
<dbReference type="InterPro" id="IPR016722">
    <property type="entry name" value="DNA_pol_alpha_bsu"/>
</dbReference>
<dbReference type="GO" id="GO:0003677">
    <property type="term" value="F:DNA binding"/>
    <property type="evidence" value="ECO:0007669"/>
    <property type="project" value="InterPro"/>
</dbReference>
<keyword evidence="10" id="KW-0808">Transferase</keyword>
<keyword evidence="10" id="KW-0239">DNA-directed DNA polymerase</keyword>
<reference evidence="10 11" key="3">
    <citation type="journal article" date="2013" name="Genome Biol.">
        <title>Assembly of a phased diploid Candida albicans genome facilitates allele-specific measurements and provides a simple model for repeat and indel structure.</title>
        <authorList>
            <person name="Muzzey D."/>
            <person name="Schwartz K."/>
            <person name="Weissman J.S."/>
            <person name="Sherlock G."/>
        </authorList>
    </citation>
    <scope>NUCLEOTIDE SEQUENCE [LARGE SCALE GENOMIC DNA]</scope>
    <source>
        <strain evidence="11">SC5314 / ATCC MYA-2876</strain>
    </source>
</reference>
<dbReference type="GO" id="GO:0005635">
    <property type="term" value="C:nuclear envelope"/>
    <property type="evidence" value="ECO:0007669"/>
    <property type="project" value="EnsemblFungi"/>
</dbReference>
<feature type="domain" description="DNA polymerase alpha subunit B OB" evidence="8">
    <location>
        <begin position="216"/>
        <end position="324"/>
    </location>
</feature>
<reference evidence="10 11" key="2">
    <citation type="journal article" date="2007" name="Genome Biol.">
        <title>Assembly of the Candida albicans genome into sixteen supercontigs aligned on the eight chromosomes.</title>
        <authorList>
            <person name="van het Hoog M."/>
            <person name="Rast T.J."/>
            <person name="Martchenko M."/>
            <person name="Grindle S."/>
            <person name="Dignard D."/>
            <person name="Hogues H."/>
            <person name="Cuomo C."/>
            <person name="Berriman M."/>
            <person name="Scherer S."/>
            <person name="Magee B.B."/>
            <person name="Whiteway M."/>
            <person name="Chibana H."/>
            <person name="Nantel A."/>
            <person name="Magee P.T."/>
        </authorList>
    </citation>
    <scope>GENOME REANNOTATION</scope>
    <source>
        <strain evidence="11">SC5314 / ATCC MYA-2876</strain>
    </source>
</reference>
<dbReference type="Proteomes" id="UP000000559">
    <property type="component" value="Chromosome 1"/>
</dbReference>
<keyword evidence="4 6" id="KW-0235">DNA replication</keyword>
<gene>
    <name evidence="10" type="ordered locus">CAALFM_C107490CA</name>
    <name evidence="9" type="ordered locus">orf19.10314</name>
</gene>
<dbReference type="InterPro" id="IPR054300">
    <property type="entry name" value="OB_DPOA2"/>
</dbReference>
<evidence type="ECO:0000256" key="5">
    <source>
        <dbReference type="ARBA" id="ARBA00023242"/>
    </source>
</evidence>
<dbReference type="FunFam" id="3.60.21.60:FF:000005">
    <property type="entry name" value="DNA polymerase alpha subunit B"/>
    <property type="match status" value="1"/>
</dbReference>
<keyword evidence="11" id="KW-1185">Reference proteome</keyword>
<comment type="function">
    <text evidence="6">Accessory subunit of the DNA polymerase alpha complex (also known as the alpha DNA polymerase-primase complex) which plays an essential role in the initiation of DNA synthesis.</text>
</comment>
<comment type="similarity">
    <text evidence="2 6">Belongs to the DNA polymerase alpha subunit B family.</text>
</comment>
<dbReference type="GO" id="GO:0016233">
    <property type="term" value="P:telomere capping"/>
    <property type="evidence" value="ECO:0007669"/>
    <property type="project" value="EnsemblFungi"/>
</dbReference>
<dbReference type="FunCoup" id="A0A1D8PE62">
    <property type="interactions" value="433"/>
</dbReference>
<dbReference type="OrthoDB" id="336885at2759"/>
<sequence length="664" mass="74630">MTVTDEFKKQVSKTFGPKTDLSDDEYIKLQTLLDLFNKSMDDIFVEWESFNITEVKEDLDLNLSNLIRFQGYLQTKLAKNSTPVSKKTRDTIGSTSNRKQFRTVDNHHLTPQLKKRKFEDNTPEFKTPAGIPVSSPTTDYETANNTFVGLTTNGTPTTTTAKTTPSNSLLETLNPQIDEITIDQLPEGKTFRLSTNFDASKFKFRTMQMKLLESADVLDDQIDRMISLYQDQNKTADLQFGNPCMSTQSDILCCGRIVPDNPLYDKEILNSTSLFLETSRISGIGQRIPLDLSNLSNYSFFPGQIVVLKGKNPSGKSFIVEQNMPLPQLGAPVTSSEELKEFQTLQNNQGLKVLIASGPFSNSNKLNYDKLDKLVDLINTKILPQVVILNGPFLDIGNKVVESGEIIIDSDQSQPQPKTLDDLFKAIVTPVLKKIDSKIQVILYPNLRDTCIKHCSYPQDSFDRKKLGLPKNFKVFPNPSGFSINEVLIGNSNLDIFKDLRDIYKEDTAIISNNRFERIVKHIFEQRRYYPIFPGSIKTEPKQKCTELLNGAQGEYLDGIAVGGSSLETPYLGLSELGDSLPDVLILPSELKYFAKVIQGVIVINPGIFIKPSKDPNREEGSYAVVNIQPPNFDAEDNIEAIDDTNTLYYHNVNKRSRVDIYSS</sequence>
<dbReference type="PIRSF" id="PIRSF018300">
    <property type="entry name" value="DNA_pol_alph_2"/>
    <property type="match status" value="1"/>
</dbReference>
<keyword evidence="5 6" id="KW-0539">Nucleus</keyword>
<dbReference type="VEuPathDB" id="FungiDB:C1_07490C_A"/>
<accession>A0A1D8PE62</accession>
<keyword evidence="10" id="KW-0548">Nucleotidyltransferase</keyword>
<evidence type="ECO:0000313" key="9">
    <source>
        <dbReference type="CGD" id="CAL0000183205"/>
    </source>
</evidence>
<evidence type="ECO:0000259" key="7">
    <source>
        <dbReference type="Pfam" id="PF04042"/>
    </source>
</evidence>
<dbReference type="KEGG" id="cal:CAALFM_C107490CA"/>
<evidence type="ECO:0000256" key="6">
    <source>
        <dbReference type="PIRNR" id="PIRNR018300"/>
    </source>
</evidence>
<dbReference type="CGD" id="CAL0000183205">
    <property type="gene designation" value="orf19.10314"/>
</dbReference>
<dbReference type="GeneID" id="3646666"/>
<dbReference type="GO" id="GO:0003887">
    <property type="term" value="F:DNA-directed DNA polymerase activity"/>
    <property type="evidence" value="ECO:0007669"/>
    <property type="project" value="UniProtKB-KW"/>
</dbReference>
<comment type="subcellular location">
    <subcellularLocation>
        <location evidence="1 6">Nucleus</location>
    </subcellularLocation>
</comment>